<dbReference type="InterPro" id="IPR010452">
    <property type="entry name" value="Isocitrate_DH_AceK"/>
</dbReference>
<keyword evidence="3 11" id="KW-0723">Serine/threonine-protein kinase</keyword>
<evidence type="ECO:0000256" key="12">
    <source>
        <dbReference type="SAM" id="MobiDB-lite"/>
    </source>
</evidence>
<keyword evidence="16" id="KW-1185">Reference proteome</keyword>
<dbReference type="PIRSF" id="PIRSF000719">
    <property type="entry name" value="AceK"/>
    <property type="match status" value="1"/>
</dbReference>
<keyword evidence="7 11" id="KW-0418">Kinase</keyword>
<feature type="active site" evidence="11">
    <location>
        <position position="383"/>
    </location>
</feature>
<keyword evidence="5 11" id="KW-0808">Transferase</keyword>
<organism evidence="15 16">
    <name type="scientific">Paraburkholderia caledonica</name>
    <dbReference type="NCBI Taxonomy" id="134536"/>
    <lineage>
        <taxon>Bacteria</taxon>
        <taxon>Pseudomonadati</taxon>
        <taxon>Pseudomonadota</taxon>
        <taxon>Betaproteobacteria</taxon>
        <taxon>Burkholderiales</taxon>
        <taxon>Burkholderiaceae</taxon>
        <taxon>Paraburkholderia</taxon>
    </lineage>
</organism>
<evidence type="ECO:0000256" key="6">
    <source>
        <dbReference type="ARBA" id="ARBA00022741"/>
    </source>
</evidence>
<comment type="catalytic activity">
    <reaction evidence="11">
        <text>L-seryl-[isocitrate dehydrogenase] + ATP = O-phospho-L-seryl-[isocitrate dehydrogenase] + ADP + H(+)</text>
        <dbReference type="Rhea" id="RHEA:43540"/>
        <dbReference type="Rhea" id="RHEA-COMP:10605"/>
        <dbReference type="Rhea" id="RHEA-COMP:10606"/>
        <dbReference type="ChEBI" id="CHEBI:15378"/>
        <dbReference type="ChEBI" id="CHEBI:29999"/>
        <dbReference type="ChEBI" id="CHEBI:30616"/>
        <dbReference type="ChEBI" id="CHEBI:83421"/>
        <dbReference type="ChEBI" id="CHEBI:456216"/>
        <dbReference type="EC" id="2.7.11.5"/>
    </reaction>
</comment>
<evidence type="ECO:0000256" key="11">
    <source>
        <dbReference type="HAMAP-Rule" id="MF_00747"/>
    </source>
</evidence>
<accession>A0ABU1KVQ0</accession>
<comment type="caution">
    <text evidence="15">The sequence shown here is derived from an EMBL/GenBank/DDBJ whole genome shotgun (WGS) entry which is preliminary data.</text>
</comment>
<dbReference type="NCBIfam" id="NF002804">
    <property type="entry name" value="PRK02946.1"/>
    <property type="match status" value="1"/>
</dbReference>
<feature type="region of interest" description="Disordered" evidence="12">
    <location>
        <begin position="595"/>
        <end position="615"/>
    </location>
</feature>
<evidence type="ECO:0000256" key="3">
    <source>
        <dbReference type="ARBA" id="ARBA00022527"/>
    </source>
</evidence>
<dbReference type="Pfam" id="PF20423">
    <property type="entry name" value="AceK_regulatory"/>
    <property type="match status" value="1"/>
</dbReference>
<reference evidence="15 16" key="1">
    <citation type="submission" date="2023-07" db="EMBL/GenBank/DDBJ databases">
        <title>Sorghum-associated microbial communities from plants grown in Nebraska, USA.</title>
        <authorList>
            <person name="Schachtman D."/>
        </authorList>
    </citation>
    <scope>NUCLEOTIDE SEQUENCE [LARGE SCALE GENOMIC DNA]</scope>
    <source>
        <strain evidence="15 16">DS1039</strain>
    </source>
</reference>
<sequence>MNHFPKLLSSQIGFDVAETLLEGFNRHYRIFRDAAIHAKALFESGDWHGLQKLARERITSYDDRVEECVALLEDEYDAENIDSEVWQQIKLHYIGLLTTHRQPECAETFFNSVCCKILHRSYFNNDFIFVRPAISTEYIENDEPAAKPTYRAYYPGKDGLAATLERIVTNFQLEPPFEDLTRDVGCVMQTIHDSFGTFDEAPNFQIHVLSSLFFRNKSAYIVGRIINGDMLLPFAVPLRHVQPGLLALDTVLLKREQLLIIFSFSHSYFLVDMEVPSAYVEFLGTIMPGKPKAEIYTSVGLQKQGKNLFYRDLLHHLSHSSDQFIIAPGIKGLVMLVFTLPSFPYVFKLIKDNFPPPKETTRAKIQEKYQLVKRHDRLGRMADTLEYSSVALPLSRLDEALLRELEKEVPSLLEYDGDNLVICHMYIERRMVPLNLFLQNGSDNDVDHGIKEYGNAVKELMQANIFPGDMLYKNFGVTRHGRVVFYDYDELEYLTDCNVRAVPAPRNEEDEMSGEPWYSVGPHDIFPETYGTFLLGDPRVRRSFLQHHADFFDPALWQTHKDHLLKGELPDFFPYDSNVRFCIRYPERFADTASNVPNAQDAAQAPENERSVRVA</sequence>
<evidence type="ECO:0000259" key="14">
    <source>
        <dbReference type="Pfam" id="PF20423"/>
    </source>
</evidence>
<comment type="similarity">
    <text evidence="11">Belongs to the AceK family.</text>
</comment>
<protein>
    <recommendedName>
        <fullName evidence="11">Isocitrate dehydrogenase kinase/phosphatase</fullName>
        <shortName evidence="11">IDH kinase/phosphatase</shortName>
        <shortName evidence="11">IDHK/P</shortName>
        <ecNumber evidence="11">2.7.11.5</ecNumber>
        <ecNumber evidence="11">3.1.3.-</ecNumber>
    </recommendedName>
</protein>
<evidence type="ECO:0000256" key="7">
    <source>
        <dbReference type="ARBA" id="ARBA00022777"/>
    </source>
</evidence>
<feature type="binding site" evidence="11">
    <location>
        <begin position="327"/>
        <end position="333"/>
    </location>
    <ligand>
        <name>ATP</name>
        <dbReference type="ChEBI" id="CHEBI:30616"/>
    </ligand>
</feature>
<feature type="binding site" evidence="11">
    <location>
        <position position="348"/>
    </location>
    <ligand>
        <name>ATP</name>
        <dbReference type="ChEBI" id="CHEBI:30616"/>
    </ligand>
</feature>
<evidence type="ECO:0000256" key="4">
    <source>
        <dbReference type="ARBA" id="ARBA00022532"/>
    </source>
</evidence>
<keyword evidence="9 11" id="KW-0067">ATP-binding</keyword>
<evidence type="ECO:0000256" key="5">
    <source>
        <dbReference type="ARBA" id="ARBA00022679"/>
    </source>
</evidence>
<dbReference type="PANTHER" id="PTHR39559">
    <property type="match status" value="1"/>
</dbReference>
<evidence type="ECO:0000256" key="10">
    <source>
        <dbReference type="ARBA" id="ARBA00022912"/>
    </source>
</evidence>
<keyword evidence="1 11" id="KW-0329">Glyoxylate bypass</keyword>
<evidence type="ECO:0000313" key="16">
    <source>
        <dbReference type="Proteomes" id="UP001185254"/>
    </source>
</evidence>
<dbReference type="EC" id="3.1.3.-" evidence="11"/>
<dbReference type="GO" id="GO:0008772">
    <property type="term" value="F:[isocitrate dehydrogenase (NADP+)] kinase activity"/>
    <property type="evidence" value="ECO:0007669"/>
    <property type="project" value="UniProtKB-EC"/>
</dbReference>
<dbReference type="EMBL" id="JAVDQN010000001">
    <property type="protein sequence ID" value="MDR6375030.1"/>
    <property type="molecule type" value="Genomic_DNA"/>
</dbReference>
<dbReference type="InterPro" id="IPR046854">
    <property type="entry name" value="AceK_regulatory"/>
</dbReference>
<gene>
    <name evidence="11" type="primary">aceK</name>
    <name evidence="15" type="ORF">J2776_001706</name>
</gene>
<dbReference type="EC" id="2.7.11.5" evidence="11"/>
<keyword evidence="6 11" id="KW-0547">Nucleotide-binding</keyword>
<feature type="domain" description="Isocitrate dehydrogenase kinase/phosphatase (AceK) kinase" evidence="13">
    <location>
        <begin position="322"/>
        <end position="576"/>
    </location>
</feature>
<keyword evidence="4 11" id="KW-0816">Tricarboxylic acid cycle</keyword>
<keyword evidence="8 11" id="KW-0378">Hydrolase</keyword>
<dbReference type="Pfam" id="PF06315">
    <property type="entry name" value="AceK_kinase"/>
    <property type="match status" value="1"/>
</dbReference>
<dbReference type="InterPro" id="IPR046855">
    <property type="entry name" value="AceK_kinase"/>
</dbReference>
<name>A0ABU1KVQ0_9BURK</name>
<dbReference type="RefSeq" id="WP_310065882.1">
    <property type="nucleotide sequence ID" value="NZ_JAVDQN010000001.1"/>
</dbReference>
<keyword evidence="10 11" id="KW-0904">Protein phosphatase</keyword>
<dbReference type="GO" id="GO:0016787">
    <property type="term" value="F:hydrolase activity"/>
    <property type="evidence" value="ECO:0007669"/>
    <property type="project" value="UniProtKB-KW"/>
</dbReference>
<comment type="function">
    <text evidence="11">Bifunctional enzyme which can phosphorylate or dephosphorylate isocitrate dehydrogenase (IDH) on a specific serine residue. This is a regulatory mechanism which enables bacteria to bypass the Krebs cycle via the glyoxylate shunt in response to the source of carbon. When bacteria are grown on glucose, IDH is fully active and unphosphorylated, but when grown on acetate or ethanol, the activity of IDH declines drastically concomitant with its phosphorylation.</text>
</comment>
<evidence type="ECO:0000256" key="9">
    <source>
        <dbReference type="ARBA" id="ARBA00022840"/>
    </source>
</evidence>
<evidence type="ECO:0000256" key="1">
    <source>
        <dbReference type="ARBA" id="ARBA00022435"/>
    </source>
</evidence>
<dbReference type="PANTHER" id="PTHR39559:SF1">
    <property type="entry name" value="ISOCITRATE DEHYDROGENASE KINASE_PHOSPHATASE"/>
    <property type="match status" value="1"/>
</dbReference>
<dbReference type="HAMAP" id="MF_00747">
    <property type="entry name" value="AceK"/>
    <property type="match status" value="1"/>
</dbReference>
<proteinExistence type="inferred from homology"/>
<evidence type="ECO:0000313" key="15">
    <source>
        <dbReference type="EMBL" id="MDR6375030.1"/>
    </source>
</evidence>
<evidence type="ECO:0000256" key="8">
    <source>
        <dbReference type="ARBA" id="ARBA00022801"/>
    </source>
</evidence>
<keyword evidence="2 11" id="KW-0963">Cytoplasm</keyword>
<dbReference type="Proteomes" id="UP001185254">
    <property type="component" value="Unassembled WGS sequence"/>
</dbReference>
<comment type="subcellular location">
    <subcellularLocation>
        <location evidence="11">Cytoplasm</location>
    </subcellularLocation>
</comment>
<evidence type="ECO:0000259" key="13">
    <source>
        <dbReference type="Pfam" id="PF06315"/>
    </source>
</evidence>
<evidence type="ECO:0000256" key="2">
    <source>
        <dbReference type="ARBA" id="ARBA00022490"/>
    </source>
</evidence>
<feature type="domain" description="Isocitrate dehydrogenase kinase/phosphatase (AceK) regulatory" evidence="14">
    <location>
        <begin position="17"/>
        <end position="321"/>
    </location>
</feature>